<dbReference type="RefSeq" id="WP_087861406.1">
    <property type="nucleotide sequence ID" value="NZ_LT859958.1"/>
</dbReference>
<dbReference type="PANTHER" id="PTHR46494">
    <property type="entry name" value="CORA FAMILY METAL ION TRANSPORTER (EUROFUNG)"/>
    <property type="match status" value="1"/>
</dbReference>
<keyword evidence="10" id="KW-1185">Reference proteome</keyword>
<dbReference type="GO" id="GO:0015095">
    <property type="term" value="F:magnesium ion transmembrane transporter activity"/>
    <property type="evidence" value="ECO:0007669"/>
    <property type="project" value="UniProtKB-UniRule"/>
</dbReference>
<accession>A0A1Y6K1E2</accession>
<evidence type="ECO:0000256" key="7">
    <source>
        <dbReference type="ARBA" id="ARBA00023136"/>
    </source>
</evidence>
<gene>
    <name evidence="8" type="primary">corA</name>
    <name evidence="9" type="ORF">CFX1CAM_0407</name>
</gene>
<keyword evidence="7 8" id="KW-0472">Membrane</keyword>
<evidence type="ECO:0000256" key="3">
    <source>
        <dbReference type="ARBA" id="ARBA00022448"/>
    </source>
</evidence>
<dbReference type="CDD" id="cd12822">
    <property type="entry name" value="TmCorA-like"/>
    <property type="match status" value="1"/>
</dbReference>
<dbReference type="GO" id="GO:0005886">
    <property type="term" value="C:plasma membrane"/>
    <property type="evidence" value="ECO:0007669"/>
    <property type="project" value="UniProtKB-SubCell"/>
</dbReference>
<protein>
    <recommendedName>
        <fullName evidence="8">Magnesium transport protein CorA</fullName>
    </recommendedName>
</protein>
<reference evidence="10" key="1">
    <citation type="submission" date="2017-05" db="EMBL/GenBank/DDBJ databases">
        <authorList>
            <person name="Kirkegaard R."/>
            <person name="Mcilroy J S."/>
        </authorList>
    </citation>
    <scope>NUCLEOTIDE SEQUENCE [LARGE SCALE GENOMIC DNA]</scope>
</reference>
<keyword evidence="3 8" id="KW-0813">Transport</keyword>
<dbReference type="InterPro" id="IPR045863">
    <property type="entry name" value="CorA_TM1_TM2"/>
</dbReference>
<feature type="transmembrane region" description="Helical" evidence="8">
    <location>
        <begin position="300"/>
        <end position="321"/>
    </location>
</feature>
<organism evidence="9 10">
    <name type="scientific">Candidatus Brevifilum fermentans</name>
    <dbReference type="NCBI Taxonomy" id="1986204"/>
    <lineage>
        <taxon>Bacteria</taxon>
        <taxon>Bacillati</taxon>
        <taxon>Chloroflexota</taxon>
        <taxon>Anaerolineae</taxon>
        <taxon>Anaerolineales</taxon>
        <taxon>Anaerolineaceae</taxon>
        <taxon>Candidatus Brevifilum</taxon>
    </lineage>
</organism>
<sequence length="327" mass="37807">MRILIEKDGKTMVESADLDDVRAALKDQETLLWVDLDGAAPDESRQVLTQVFDFHPLSVDDALVEIHVPKIDDWGSYLYTTLVAIRPDRPLDDIDKSIELDVFVGANYIVTCHQEPVAAIDLVWNNLLHNEAQLQRGSKFILYQLIDALVDEYMQMIDYLDAQVDEIEDTVIIKPDKKMLEDIFSIKRSLLNLRRIVSPQREVLNKLSRGDFEIVSQKERMYFRDLYDHLVRVHEIIESLRDMVSGALDTYLSVVNNQLSNIMKTLTIITTLFMPLSFLTGFFGMNFFSASGQLNHLTSSVSFFLAMAVMVFLPILMFLWMRRRDWM</sequence>
<evidence type="ECO:0000256" key="8">
    <source>
        <dbReference type="RuleBase" id="RU362010"/>
    </source>
</evidence>
<evidence type="ECO:0000256" key="1">
    <source>
        <dbReference type="ARBA" id="ARBA00004651"/>
    </source>
</evidence>
<keyword evidence="4 8" id="KW-1003">Cell membrane</keyword>
<dbReference type="AlphaFoldDB" id="A0A1Y6K1E2"/>
<dbReference type="PANTHER" id="PTHR46494:SF1">
    <property type="entry name" value="CORA FAMILY METAL ION TRANSPORTER (EUROFUNG)"/>
    <property type="match status" value="1"/>
</dbReference>
<comment type="similarity">
    <text evidence="2 8">Belongs to the CorA metal ion transporter (MIT) (TC 1.A.35) family.</text>
</comment>
<dbReference type="OrthoDB" id="9803416at2"/>
<evidence type="ECO:0000256" key="4">
    <source>
        <dbReference type="ARBA" id="ARBA00022475"/>
    </source>
</evidence>
<dbReference type="KEGG" id="abat:CFX1CAM_0407"/>
<evidence type="ECO:0000256" key="6">
    <source>
        <dbReference type="ARBA" id="ARBA00022989"/>
    </source>
</evidence>
<dbReference type="GO" id="GO:0050897">
    <property type="term" value="F:cobalt ion binding"/>
    <property type="evidence" value="ECO:0007669"/>
    <property type="project" value="TreeGrafter"/>
</dbReference>
<keyword evidence="8" id="KW-0406">Ion transport</keyword>
<keyword evidence="6 8" id="KW-1133">Transmembrane helix</keyword>
<dbReference type="EMBL" id="LT859958">
    <property type="protein sequence ID" value="SMX53473.1"/>
    <property type="molecule type" value="Genomic_DNA"/>
</dbReference>
<proteinExistence type="inferred from homology"/>
<dbReference type="GO" id="GO:0015087">
    <property type="term" value="F:cobalt ion transmembrane transporter activity"/>
    <property type="evidence" value="ECO:0007669"/>
    <property type="project" value="UniProtKB-UniRule"/>
</dbReference>
<dbReference type="SUPFAM" id="SSF144083">
    <property type="entry name" value="Magnesium transport protein CorA, transmembrane region"/>
    <property type="match status" value="1"/>
</dbReference>
<feature type="transmembrane region" description="Helical" evidence="8">
    <location>
        <begin position="266"/>
        <end position="288"/>
    </location>
</feature>
<keyword evidence="5 8" id="KW-0812">Transmembrane</keyword>
<dbReference type="GO" id="GO:0000287">
    <property type="term" value="F:magnesium ion binding"/>
    <property type="evidence" value="ECO:0007669"/>
    <property type="project" value="TreeGrafter"/>
</dbReference>
<comment type="subcellular location">
    <subcellularLocation>
        <location evidence="1">Cell membrane</location>
        <topology evidence="1">Multi-pass membrane protein</topology>
    </subcellularLocation>
    <subcellularLocation>
        <location evidence="8">Membrane</location>
        <topology evidence="8">Multi-pass membrane protein</topology>
    </subcellularLocation>
</comment>
<dbReference type="InterPro" id="IPR004488">
    <property type="entry name" value="Mg/Co-transport_prot_CorA"/>
</dbReference>
<evidence type="ECO:0000313" key="10">
    <source>
        <dbReference type="Proteomes" id="UP000195514"/>
    </source>
</evidence>
<name>A0A1Y6K1E2_9CHLR</name>
<dbReference type="SUPFAM" id="SSF143865">
    <property type="entry name" value="CorA soluble domain-like"/>
    <property type="match status" value="1"/>
</dbReference>
<dbReference type="Gene3D" id="3.30.460.20">
    <property type="entry name" value="CorA soluble domain-like"/>
    <property type="match status" value="1"/>
</dbReference>
<dbReference type="InterPro" id="IPR002523">
    <property type="entry name" value="MgTranspt_CorA/ZnTranspt_ZntB"/>
</dbReference>
<dbReference type="Gene3D" id="1.20.58.340">
    <property type="entry name" value="Magnesium transport protein CorA, transmembrane region"/>
    <property type="match status" value="2"/>
</dbReference>
<evidence type="ECO:0000313" key="9">
    <source>
        <dbReference type="EMBL" id="SMX53473.1"/>
    </source>
</evidence>
<dbReference type="NCBIfam" id="TIGR00383">
    <property type="entry name" value="corA"/>
    <property type="match status" value="1"/>
</dbReference>
<keyword evidence="8" id="KW-0460">Magnesium</keyword>
<evidence type="ECO:0000256" key="5">
    <source>
        <dbReference type="ARBA" id="ARBA00022692"/>
    </source>
</evidence>
<dbReference type="Proteomes" id="UP000195514">
    <property type="component" value="Chromosome I"/>
</dbReference>
<comment type="function">
    <text evidence="8">Mediates influx of magnesium ions.</text>
</comment>
<dbReference type="InterPro" id="IPR045861">
    <property type="entry name" value="CorA_cytoplasmic_dom"/>
</dbReference>
<dbReference type="Pfam" id="PF01544">
    <property type="entry name" value="CorA"/>
    <property type="match status" value="1"/>
</dbReference>
<dbReference type="FunFam" id="1.20.58.340:FF:000012">
    <property type="entry name" value="Magnesium transport protein CorA"/>
    <property type="match status" value="1"/>
</dbReference>
<evidence type="ECO:0000256" key="2">
    <source>
        <dbReference type="ARBA" id="ARBA00009765"/>
    </source>
</evidence>